<dbReference type="InterPro" id="IPR012795">
    <property type="entry name" value="tRNA_Ile_lys_synt_N"/>
</dbReference>
<protein>
    <recommendedName>
        <fullName evidence="8">tRNA(Ile)-lysidine synthase</fullName>
        <ecNumber evidence="8">6.3.4.19</ecNumber>
    </recommendedName>
    <alternativeName>
        <fullName evidence="8">tRNA(Ile)-2-lysyl-cytidine synthase</fullName>
    </alternativeName>
    <alternativeName>
        <fullName evidence="8">tRNA(Ile)-lysidine synthetase</fullName>
    </alternativeName>
</protein>
<dbReference type="InterPro" id="IPR011063">
    <property type="entry name" value="TilS/TtcA_N"/>
</dbReference>
<keyword evidence="6 8" id="KW-0067">ATP-binding</keyword>
<gene>
    <name evidence="8 10" type="primary">tilS</name>
    <name evidence="10" type="ORF">PTI97_13855</name>
</gene>
<evidence type="ECO:0000256" key="3">
    <source>
        <dbReference type="ARBA" id="ARBA00022598"/>
    </source>
</evidence>
<evidence type="ECO:0000313" key="10">
    <source>
        <dbReference type="EMBL" id="WDH75883.1"/>
    </source>
</evidence>
<feature type="binding site" evidence="8">
    <location>
        <begin position="9"/>
        <end position="14"/>
    </location>
    <ligand>
        <name>ATP</name>
        <dbReference type="ChEBI" id="CHEBI:30616"/>
    </ligand>
</feature>
<keyword evidence="5 8" id="KW-0547">Nucleotide-binding</keyword>
<dbReference type="GO" id="GO:0032267">
    <property type="term" value="F:tRNA(Ile)-lysidine synthase activity"/>
    <property type="evidence" value="ECO:0007669"/>
    <property type="project" value="UniProtKB-EC"/>
</dbReference>
<comment type="similarity">
    <text evidence="8">Belongs to the tRNA(Ile)-lysidine synthase family.</text>
</comment>
<evidence type="ECO:0000256" key="5">
    <source>
        <dbReference type="ARBA" id="ARBA00022741"/>
    </source>
</evidence>
<dbReference type="Gene3D" id="3.40.50.620">
    <property type="entry name" value="HUPs"/>
    <property type="match status" value="1"/>
</dbReference>
<feature type="domain" description="Lysidine-tRNA(Ile) synthetase C-terminal" evidence="9">
    <location>
        <begin position="336"/>
        <end position="405"/>
    </location>
</feature>
<keyword evidence="4 8" id="KW-0819">tRNA processing</keyword>
<evidence type="ECO:0000256" key="6">
    <source>
        <dbReference type="ARBA" id="ARBA00022840"/>
    </source>
</evidence>
<reference evidence="10 11" key="1">
    <citation type="submission" date="2023-02" db="EMBL/GenBank/DDBJ databases">
        <title>A bacterium isolated from plastisphere.</title>
        <authorList>
            <person name="Sun Y."/>
        </authorList>
    </citation>
    <scope>NUCLEOTIDE SEQUENCE [LARGE SCALE GENOMIC DNA]</scope>
    <source>
        <strain evidence="11">a-1</strain>
    </source>
</reference>
<comment type="function">
    <text evidence="8">Ligates lysine onto the cytidine present at position 34 of the AUA codon-specific tRNA(Ile) that contains the anticodon CAU, in an ATP-dependent manner. Cytidine is converted to lysidine, thus changing the amino acid specificity of the tRNA from methionine to isoleucine.</text>
</comment>
<evidence type="ECO:0000256" key="4">
    <source>
        <dbReference type="ARBA" id="ARBA00022694"/>
    </source>
</evidence>
<sequence length="408" mass="47328">MKKVLVAVSGGVDSIVLLDRLVKQGWNVAVAHVHHGLREASDEEYTFVANIAASYQIPFHGKRLDFQKGKSQERYREARYQFFEDVMSEYGYDTLATAHHADDELETVLIQLHRNVIEVKGIPDIRKFGNGRLIRPLLYESKAQLIEYARQNELEWREDATNQERTYLRNLIRHEIVPKLKQTWPSVVKEVSEAAKVARADWDRRYQSCERWVEAYVELEMKAFHVKLDHVERLSSLERYTVGRLLSARYEVNVTEAIEKLVMSQKDTGIYHLQGEWFMTKRNRVLNLVQRLNIYPLHPIQVETLPTVVQFGERTISLSIEEGEEGIPLHEITYPLTIRTIKPGDRMRLTVGTKKVARILIDEKIERSIRPMLPLLEDASGRILAIIGVRVSDFLDKSDANCLRLMVK</sequence>
<keyword evidence="3 8" id="KW-0436">Ligase</keyword>
<dbReference type="SUPFAM" id="SSF56037">
    <property type="entry name" value="PheT/TilS domain"/>
    <property type="match status" value="1"/>
</dbReference>
<dbReference type="Proteomes" id="UP001213680">
    <property type="component" value="Chromosome"/>
</dbReference>
<dbReference type="PANTHER" id="PTHR43033">
    <property type="entry name" value="TRNA(ILE)-LYSIDINE SYNTHASE-RELATED"/>
    <property type="match status" value="1"/>
</dbReference>
<dbReference type="EMBL" id="CP118099">
    <property type="protein sequence ID" value="WDH75883.1"/>
    <property type="molecule type" value="Genomic_DNA"/>
</dbReference>
<dbReference type="Pfam" id="PF01171">
    <property type="entry name" value="ATP_bind_3"/>
    <property type="match status" value="1"/>
</dbReference>
<comment type="domain">
    <text evidence="8">The N-terminal region contains the highly conserved SGGXDS motif, predicted to be a P-loop motif involved in ATP binding.</text>
</comment>
<dbReference type="PANTHER" id="PTHR43033:SF1">
    <property type="entry name" value="TRNA(ILE)-LYSIDINE SYNTHASE-RELATED"/>
    <property type="match status" value="1"/>
</dbReference>
<evidence type="ECO:0000259" key="9">
    <source>
        <dbReference type="SMART" id="SM00977"/>
    </source>
</evidence>
<dbReference type="CDD" id="cd01992">
    <property type="entry name" value="TilS_N"/>
    <property type="match status" value="1"/>
</dbReference>
<dbReference type="EC" id="6.3.4.19" evidence="8"/>
<dbReference type="SUPFAM" id="SSF52402">
    <property type="entry name" value="Adenine nucleotide alpha hydrolases-like"/>
    <property type="match status" value="1"/>
</dbReference>
<dbReference type="SMART" id="SM00977">
    <property type="entry name" value="TilS_C"/>
    <property type="match status" value="1"/>
</dbReference>
<evidence type="ECO:0000256" key="8">
    <source>
        <dbReference type="HAMAP-Rule" id="MF_01161"/>
    </source>
</evidence>
<dbReference type="NCBIfam" id="TIGR02433">
    <property type="entry name" value="lysidine_TilS_C"/>
    <property type="match status" value="1"/>
</dbReference>
<dbReference type="RefSeq" id="WP_274356787.1">
    <property type="nucleotide sequence ID" value="NZ_CP118099.1"/>
</dbReference>
<accession>A0ABY7WZG3</accession>
<proteinExistence type="inferred from homology"/>
<evidence type="ECO:0000256" key="7">
    <source>
        <dbReference type="ARBA" id="ARBA00048539"/>
    </source>
</evidence>
<dbReference type="NCBIfam" id="TIGR02432">
    <property type="entry name" value="lysidine_TilS_N"/>
    <property type="match status" value="1"/>
</dbReference>
<keyword evidence="11" id="KW-1185">Reference proteome</keyword>
<comment type="subcellular location">
    <subcellularLocation>
        <location evidence="1 8">Cytoplasm</location>
    </subcellularLocation>
</comment>
<evidence type="ECO:0000256" key="2">
    <source>
        <dbReference type="ARBA" id="ARBA00022490"/>
    </source>
</evidence>
<name>A0ABY7WZG3_9BACL</name>
<keyword evidence="2 8" id="KW-0963">Cytoplasm</keyword>
<dbReference type="InterPro" id="IPR012094">
    <property type="entry name" value="tRNA_Ile_lys_synt"/>
</dbReference>
<comment type="catalytic activity">
    <reaction evidence="7 8">
        <text>cytidine(34) in tRNA(Ile2) + L-lysine + ATP = lysidine(34) in tRNA(Ile2) + AMP + diphosphate + H(+)</text>
        <dbReference type="Rhea" id="RHEA:43744"/>
        <dbReference type="Rhea" id="RHEA-COMP:10625"/>
        <dbReference type="Rhea" id="RHEA-COMP:10670"/>
        <dbReference type="ChEBI" id="CHEBI:15378"/>
        <dbReference type="ChEBI" id="CHEBI:30616"/>
        <dbReference type="ChEBI" id="CHEBI:32551"/>
        <dbReference type="ChEBI" id="CHEBI:33019"/>
        <dbReference type="ChEBI" id="CHEBI:82748"/>
        <dbReference type="ChEBI" id="CHEBI:83665"/>
        <dbReference type="ChEBI" id="CHEBI:456215"/>
        <dbReference type="EC" id="6.3.4.19"/>
    </reaction>
</comment>
<evidence type="ECO:0000313" key="11">
    <source>
        <dbReference type="Proteomes" id="UP001213680"/>
    </source>
</evidence>
<evidence type="ECO:0000256" key="1">
    <source>
        <dbReference type="ARBA" id="ARBA00004496"/>
    </source>
</evidence>
<dbReference type="InterPro" id="IPR012796">
    <property type="entry name" value="Lysidine-tRNA-synth_C"/>
</dbReference>
<dbReference type="InterPro" id="IPR014729">
    <property type="entry name" value="Rossmann-like_a/b/a_fold"/>
</dbReference>
<organism evidence="10 11">
    <name type="scientific">Exiguobacterium marinum</name>
    <dbReference type="NCBI Taxonomy" id="273528"/>
    <lineage>
        <taxon>Bacteria</taxon>
        <taxon>Bacillati</taxon>
        <taxon>Bacillota</taxon>
        <taxon>Bacilli</taxon>
        <taxon>Bacillales</taxon>
        <taxon>Bacillales Family XII. Incertae Sedis</taxon>
        <taxon>Exiguobacterium</taxon>
    </lineage>
</organism>
<dbReference type="HAMAP" id="MF_01161">
    <property type="entry name" value="tRNA_Ile_lys_synt"/>
    <property type="match status" value="1"/>
</dbReference>
<dbReference type="Pfam" id="PF11734">
    <property type="entry name" value="TilS_C"/>
    <property type="match status" value="1"/>
</dbReference>